<feature type="domain" description="Voltage-dependent calcium channel alpha-1 subunit IQ" evidence="7">
    <location>
        <begin position="144"/>
        <end position="178"/>
    </location>
</feature>
<dbReference type="Gene3D" id="6.10.250.2180">
    <property type="match status" value="1"/>
</dbReference>
<dbReference type="InterPro" id="IPR014873">
    <property type="entry name" value="VDCC_a1su_IQ"/>
</dbReference>
<dbReference type="InterPro" id="IPR031688">
    <property type="entry name" value="CAC1F_C"/>
</dbReference>
<feature type="region of interest" description="Disordered" evidence="6">
    <location>
        <begin position="619"/>
        <end position="647"/>
    </location>
</feature>
<feature type="compositionally biased region" description="Basic and acidic residues" evidence="6">
    <location>
        <begin position="330"/>
        <end position="342"/>
    </location>
</feature>
<keyword evidence="5" id="KW-0407">Ion channel</keyword>
<feature type="compositionally biased region" description="Basic and acidic residues" evidence="6">
    <location>
        <begin position="283"/>
        <end position="296"/>
    </location>
</feature>
<dbReference type="FunFam" id="1.10.238.10:FF:000418">
    <property type="entry name" value="Voltage-dependent L-type calcium channel subunit alpha"/>
    <property type="match status" value="1"/>
</dbReference>
<protein>
    <recommendedName>
        <fullName evidence="7">Voltage-dependent calcium channel alpha-1 subunit IQ domain-containing protein</fullName>
    </recommendedName>
</protein>
<keyword evidence="3" id="KW-0851">Voltage-gated channel</keyword>
<keyword evidence="1" id="KW-0813">Transport</keyword>
<evidence type="ECO:0000256" key="1">
    <source>
        <dbReference type="ARBA" id="ARBA00022448"/>
    </source>
</evidence>
<dbReference type="Pfam" id="PF16905">
    <property type="entry name" value="GPHH"/>
    <property type="match status" value="1"/>
</dbReference>
<dbReference type="GO" id="GO:0008331">
    <property type="term" value="F:high voltage-gated calcium channel activity"/>
    <property type="evidence" value="ECO:0007669"/>
    <property type="project" value="TreeGrafter"/>
</dbReference>
<dbReference type="GO" id="GO:0005891">
    <property type="term" value="C:voltage-gated calcium channel complex"/>
    <property type="evidence" value="ECO:0007669"/>
    <property type="project" value="TreeGrafter"/>
</dbReference>
<feature type="region of interest" description="Disordered" evidence="6">
    <location>
        <begin position="493"/>
        <end position="538"/>
    </location>
</feature>
<feature type="compositionally biased region" description="Polar residues" evidence="6">
    <location>
        <begin position="461"/>
        <end position="472"/>
    </location>
</feature>
<dbReference type="Pfam" id="PF08763">
    <property type="entry name" value="Ca_chan_IQ"/>
    <property type="match status" value="1"/>
</dbReference>
<dbReference type="Proteomes" id="UP001153269">
    <property type="component" value="Unassembled WGS sequence"/>
</dbReference>
<feature type="compositionally biased region" description="Basic and acidic residues" evidence="6">
    <location>
        <begin position="362"/>
        <end position="383"/>
    </location>
</feature>
<evidence type="ECO:0000256" key="4">
    <source>
        <dbReference type="ARBA" id="ARBA00023065"/>
    </source>
</evidence>
<sequence length="658" mass="73282">IINLFVAVIMDNFDYLTRDWSILGPHHLDEFKRIWSEYDPEAKGRIKHLDVVALLRRIQPPLGFGKLCPHRVACKRLVAMNMPLNADGMVTFNATLFALVRTALKIKTEGNPEQENEELRGIIRKIWKRMKPKLLDEVIPPHEDEEVTVGKFYATFLIQDYFRKFRKRKEKGALTGEPDASNPSAIQLCKAGLKTLQDLGPEMRLALNDDLDEDEEEDVMVEEEELEENTAYKGENGFGPERDRRGSTLATPTGPGGVVGDGGVSNGGLIHRVGSLTKTPNGSDHDQNLHRGDNRRSSVNHHHHQRRPSEKNGILDRAHKRPSYYKHGSRRDSRDRHWRNGDTETYGEQGYYSRDEDNESITSRDRHYPDDPRMYRDHYDGHAPDTNSSSGNGHGDGRRTTRRRLLPATPTGRKPSFNIQCLRRQGSSDDLPIPGTYHPTSPPRRTRTQTFSNYDSHHSSGRPTPASSTSWANPCPRRGRLLYAPLILVEEEGSPSWGGGGPGGERTKGEAGRGVSVTGAEPRPVWYSGPAGTSAPPPPPYRAYTTLRVPSQLGAQFTEKRGSADSLVEAVLISEGLGLYARDPKFVAFAKREIADACHMTVDEMESAASDLLGSASHSLLSNPPATDPAALYSDEEPIRTGRDEDELADEMNCVTSF</sequence>
<reference evidence="8" key="1">
    <citation type="submission" date="2020-03" db="EMBL/GenBank/DDBJ databases">
        <authorList>
            <person name="Weist P."/>
        </authorList>
    </citation>
    <scope>NUCLEOTIDE SEQUENCE</scope>
</reference>
<dbReference type="SMART" id="SM01062">
    <property type="entry name" value="Ca_chan_IQ"/>
    <property type="match status" value="1"/>
</dbReference>
<evidence type="ECO:0000256" key="6">
    <source>
        <dbReference type="SAM" id="MobiDB-lite"/>
    </source>
</evidence>
<evidence type="ECO:0000259" key="7">
    <source>
        <dbReference type="SMART" id="SM01062"/>
    </source>
</evidence>
<evidence type="ECO:0000256" key="5">
    <source>
        <dbReference type="ARBA" id="ARBA00023303"/>
    </source>
</evidence>
<proteinExistence type="predicted"/>
<feature type="region of interest" description="Disordered" evidence="6">
    <location>
        <begin position="211"/>
        <end position="475"/>
    </location>
</feature>
<dbReference type="PANTHER" id="PTHR45628">
    <property type="entry name" value="VOLTAGE-DEPENDENT CALCIUM CHANNEL TYPE A SUBUNIT ALPHA-1"/>
    <property type="match status" value="1"/>
</dbReference>
<comment type="caution">
    <text evidence="8">The sequence shown here is derived from an EMBL/GenBank/DDBJ whole genome shotgun (WGS) entry which is preliminary data.</text>
</comment>
<dbReference type="PANTHER" id="PTHR45628:SF2">
    <property type="entry name" value="VOLTAGE-DEPENDENT L-TYPE CALCIUM CHANNEL SUBUNIT ALPHA-1F"/>
    <property type="match status" value="1"/>
</dbReference>
<evidence type="ECO:0000256" key="3">
    <source>
        <dbReference type="ARBA" id="ARBA00022882"/>
    </source>
</evidence>
<dbReference type="EMBL" id="CADEAL010002546">
    <property type="protein sequence ID" value="CAB1440912.1"/>
    <property type="molecule type" value="Genomic_DNA"/>
</dbReference>
<dbReference type="AlphaFoldDB" id="A0A9N7UWT9"/>
<name>A0A9N7UWT9_PLEPL</name>
<gene>
    <name evidence="8" type="ORF">PLEPLA_LOCUS28707</name>
</gene>
<feature type="non-terminal residue" evidence="8">
    <location>
        <position position="1"/>
    </location>
</feature>
<dbReference type="Pfam" id="PF16885">
    <property type="entry name" value="CAC1F_C"/>
    <property type="match status" value="1"/>
</dbReference>
<dbReference type="GO" id="GO:0098703">
    <property type="term" value="P:calcium ion import across plasma membrane"/>
    <property type="evidence" value="ECO:0007669"/>
    <property type="project" value="TreeGrafter"/>
</dbReference>
<feature type="compositionally biased region" description="Basic and acidic residues" evidence="6">
    <location>
        <begin position="307"/>
        <end position="317"/>
    </location>
</feature>
<accession>A0A9N7UWT9</accession>
<keyword evidence="4" id="KW-0406">Ion transport</keyword>
<dbReference type="InterPro" id="IPR050599">
    <property type="entry name" value="VDCC_alpha-1_subunit"/>
</dbReference>
<dbReference type="InterPro" id="IPR031649">
    <property type="entry name" value="GPHH_dom"/>
</dbReference>
<organism evidence="8 9">
    <name type="scientific">Pleuronectes platessa</name>
    <name type="common">European plaice</name>
    <dbReference type="NCBI Taxonomy" id="8262"/>
    <lineage>
        <taxon>Eukaryota</taxon>
        <taxon>Metazoa</taxon>
        <taxon>Chordata</taxon>
        <taxon>Craniata</taxon>
        <taxon>Vertebrata</taxon>
        <taxon>Euteleostomi</taxon>
        <taxon>Actinopterygii</taxon>
        <taxon>Neopterygii</taxon>
        <taxon>Teleostei</taxon>
        <taxon>Neoteleostei</taxon>
        <taxon>Acanthomorphata</taxon>
        <taxon>Carangaria</taxon>
        <taxon>Pleuronectiformes</taxon>
        <taxon>Pleuronectoidei</taxon>
        <taxon>Pleuronectidae</taxon>
        <taxon>Pleuronectes</taxon>
    </lineage>
</organism>
<feature type="compositionally biased region" description="Gly residues" evidence="6">
    <location>
        <begin position="254"/>
        <end position="266"/>
    </location>
</feature>
<evidence type="ECO:0000313" key="9">
    <source>
        <dbReference type="Proteomes" id="UP001153269"/>
    </source>
</evidence>
<keyword evidence="2" id="KW-0677">Repeat</keyword>
<evidence type="ECO:0000256" key="2">
    <source>
        <dbReference type="ARBA" id="ARBA00022737"/>
    </source>
</evidence>
<evidence type="ECO:0000313" key="8">
    <source>
        <dbReference type="EMBL" id="CAB1440912.1"/>
    </source>
</evidence>
<keyword evidence="9" id="KW-1185">Reference proteome</keyword>
<feature type="compositionally biased region" description="Basic residues" evidence="6">
    <location>
        <begin position="318"/>
        <end position="329"/>
    </location>
</feature>
<feature type="compositionally biased region" description="Acidic residues" evidence="6">
    <location>
        <begin position="211"/>
        <end position="228"/>
    </location>
</feature>